<feature type="active site" evidence="4">
    <location>
        <position position="172"/>
    </location>
</feature>
<evidence type="ECO:0000256" key="3">
    <source>
        <dbReference type="ARBA" id="ARBA00023027"/>
    </source>
</evidence>
<proteinExistence type="inferred from homology"/>
<dbReference type="Pfam" id="PF03446">
    <property type="entry name" value="NAD_binding_2"/>
    <property type="match status" value="1"/>
</dbReference>
<evidence type="ECO:0000313" key="7">
    <source>
        <dbReference type="EMBL" id="QBX33903.1"/>
    </source>
</evidence>
<dbReference type="GO" id="GO:0051287">
    <property type="term" value="F:NAD binding"/>
    <property type="evidence" value="ECO:0007669"/>
    <property type="project" value="InterPro"/>
</dbReference>
<evidence type="ECO:0000259" key="5">
    <source>
        <dbReference type="Pfam" id="PF03446"/>
    </source>
</evidence>
<gene>
    <name evidence="7" type="ORF">E4191_03605</name>
</gene>
<dbReference type="InterPro" id="IPR002204">
    <property type="entry name" value="3-OH-isobutyrate_DH-rel_CS"/>
</dbReference>
<dbReference type="Proteomes" id="UP000296374">
    <property type="component" value="Chromosome"/>
</dbReference>
<dbReference type="Gene3D" id="1.10.1040.10">
    <property type="entry name" value="N-(1-d-carboxylethyl)-l-norvaline Dehydrogenase, domain 2"/>
    <property type="match status" value="1"/>
</dbReference>
<dbReference type="PANTHER" id="PTHR43060">
    <property type="entry name" value="3-HYDROXYISOBUTYRATE DEHYDROGENASE-LIKE 1, MITOCHONDRIAL-RELATED"/>
    <property type="match status" value="1"/>
</dbReference>
<dbReference type="AlphaFoldDB" id="A0A4P7HJX6"/>
<dbReference type="SUPFAM" id="SSF51735">
    <property type="entry name" value="NAD(P)-binding Rossmann-fold domains"/>
    <property type="match status" value="1"/>
</dbReference>
<sequence length="290" mass="30249">MTKVAFLGLGVMGYPMAGHLHAKGHEVTVYNRTAAKAERWVEEHGGSMAWTPQEAVAGAELVFACVGNDDDLRAICIGPDGAFAGMTAGTIFVDHTTVSAAVTRDMCAAAAALDLGFVDAPVSGGQAGAEKGVLSVMCGGTQAHYGKAEAIISAYARICRRIGDSGAGQVAKMCNQIAIAGLVQGLSEALHFAEKAGLDGAAVVEVISQGAAGSWQMANRYETMLSGHFEHGFAVDWMRKDLGICLDTANTTGASLPVTALVDQFYKDVQKMGGGRWDTSSLIKRLRHLG</sequence>
<protein>
    <submittedName>
        <fullName evidence="7">NAD(P)-dependent oxidoreductase</fullName>
    </submittedName>
</protein>
<accession>A0A4P7HJX6</accession>
<dbReference type="InterPro" id="IPR015815">
    <property type="entry name" value="HIBADH-related"/>
</dbReference>
<reference evidence="8" key="1">
    <citation type="submission" date="2019-03" db="EMBL/GenBank/DDBJ databases">
        <authorList>
            <person name="Li J."/>
        </authorList>
    </citation>
    <scope>NUCLEOTIDE SEQUENCE [LARGE SCALE GENOMIC DNA]</scope>
    <source>
        <strain evidence="8">2251</strain>
    </source>
</reference>
<dbReference type="InterPro" id="IPR008927">
    <property type="entry name" value="6-PGluconate_DH-like_C_sf"/>
</dbReference>
<name>A0A4P7HJX6_9RHOB</name>
<feature type="domain" description="3-hydroxyisobutyrate dehydrogenase-like NAD-binding" evidence="6">
    <location>
        <begin position="166"/>
        <end position="285"/>
    </location>
</feature>
<evidence type="ECO:0000256" key="1">
    <source>
        <dbReference type="ARBA" id="ARBA00009080"/>
    </source>
</evidence>
<dbReference type="RefSeq" id="WP_135312197.1">
    <property type="nucleotide sequence ID" value="NZ_CP038439.1"/>
</dbReference>
<comment type="similarity">
    <text evidence="1">Belongs to the HIBADH-related family.</text>
</comment>
<dbReference type="PROSITE" id="PS00895">
    <property type="entry name" value="3_HYDROXYISOBUT_DH"/>
    <property type="match status" value="1"/>
</dbReference>
<dbReference type="InterPro" id="IPR029154">
    <property type="entry name" value="HIBADH-like_NADP-bd"/>
</dbReference>
<dbReference type="PANTHER" id="PTHR43060:SF15">
    <property type="entry name" value="3-HYDROXYISOBUTYRATE DEHYDROGENASE-LIKE 1, MITOCHONDRIAL-RELATED"/>
    <property type="match status" value="1"/>
</dbReference>
<dbReference type="Gene3D" id="3.40.50.720">
    <property type="entry name" value="NAD(P)-binding Rossmann-like Domain"/>
    <property type="match status" value="1"/>
</dbReference>
<organism evidence="7 8">
    <name type="scientific">Paracoccus liaowanqingii</name>
    <dbReference type="NCBI Taxonomy" id="2560053"/>
    <lineage>
        <taxon>Bacteria</taxon>
        <taxon>Pseudomonadati</taxon>
        <taxon>Pseudomonadota</taxon>
        <taxon>Alphaproteobacteria</taxon>
        <taxon>Rhodobacterales</taxon>
        <taxon>Paracoccaceae</taxon>
        <taxon>Paracoccus</taxon>
    </lineage>
</organism>
<feature type="domain" description="6-phosphogluconate dehydrogenase NADP-binding" evidence="5">
    <location>
        <begin position="3"/>
        <end position="161"/>
    </location>
</feature>
<evidence type="ECO:0000259" key="6">
    <source>
        <dbReference type="Pfam" id="PF14833"/>
    </source>
</evidence>
<dbReference type="Pfam" id="PF14833">
    <property type="entry name" value="NAD_binding_11"/>
    <property type="match status" value="1"/>
</dbReference>
<keyword evidence="2" id="KW-0560">Oxidoreductase</keyword>
<dbReference type="KEGG" id="plia:E4191_03605"/>
<dbReference type="SUPFAM" id="SSF48179">
    <property type="entry name" value="6-phosphogluconate dehydrogenase C-terminal domain-like"/>
    <property type="match status" value="1"/>
</dbReference>
<dbReference type="PIRSF" id="PIRSF000103">
    <property type="entry name" value="HIBADH"/>
    <property type="match status" value="1"/>
</dbReference>
<dbReference type="GO" id="GO:0016054">
    <property type="term" value="P:organic acid catabolic process"/>
    <property type="evidence" value="ECO:0007669"/>
    <property type="project" value="UniProtKB-ARBA"/>
</dbReference>
<dbReference type="GO" id="GO:0050661">
    <property type="term" value="F:NADP binding"/>
    <property type="evidence" value="ECO:0007669"/>
    <property type="project" value="InterPro"/>
</dbReference>
<dbReference type="InterPro" id="IPR013328">
    <property type="entry name" value="6PGD_dom2"/>
</dbReference>
<evidence type="ECO:0000256" key="4">
    <source>
        <dbReference type="PIRSR" id="PIRSR000103-1"/>
    </source>
</evidence>
<dbReference type="EMBL" id="CP038439">
    <property type="protein sequence ID" value="QBX33903.1"/>
    <property type="molecule type" value="Genomic_DNA"/>
</dbReference>
<dbReference type="InterPro" id="IPR036291">
    <property type="entry name" value="NAD(P)-bd_dom_sf"/>
</dbReference>
<evidence type="ECO:0000313" key="8">
    <source>
        <dbReference type="Proteomes" id="UP000296374"/>
    </source>
</evidence>
<dbReference type="GO" id="GO:0016491">
    <property type="term" value="F:oxidoreductase activity"/>
    <property type="evidence" value="ECO:0007669"/>
    <property type="project" value="UniProtKB-KW"/>
</dbReference>
<dbReference type="InterPro" id="IPR006115">
    <property type="entry name" value="6PGDH_NADP-bd"/>
</dbReference>
<evidence type="ECO:0000256" key="2">
    <source>
        <dbReference type="ARBA" id="ARBA00023002"/>
    </source>
</evidence>
<keyword evidence="3" id="KW-0520">NAD</keyword>